<proteinExistence type="predicted"/>
<evidence type="ECO:0000313" key="3">
    <source>
        <dbReference type="Proteomes" id="UP001163152"/>
    </source>
</evidence>
<dbReference type="SUPFAM" id="SSF111283">
    <property type="entry name" value="Putative modulator of DNA gyrase, PmbA/TldD"/>
    <property type="match status" value="1"/>
</dbReference>
<accession>A0A9E8ZC90</accession>
<keyword evidence="3" id="KW-1185">Reference proteome</keyword>
<dbReference type="RefSeq" id="WP_268610412.1">
    <property type="nucleotide sequence ID" value="NZ_CP113797.1"/>
</dbReference>
<dbReference type="Proteomes" id="UP001163152">
    <property type="component" value="Chromosome"/>
</dbReference>
<name>A0A9E8ZC90_9CYAN</name>
<dbReference type="EMBL" id="CP113797">
    <property type="protein sequence ID" value="WAL60493.1"/>
    <property type="molecule type" value="Genomic_DNA"/>
</dbReference>
<dbReference type="InterPro" id="IPR045569">
    <property type="entry name" value="Metalloprtase-TldD/E_C"/>
</dbReference>
<dbReference type="GO" id="GO:0006508">
    <property type="term" value="P:proteolysis"/>
    <property type="evidence" value="ECO:0007669"/>
    <property type="project" value="InterPro"/>
</dbReference>
<reference evidence="2" key="1">
    <citation type="submission" date="2022-12" db="EMBL/GenBank/DDBJ databases">
        <title>Polyphasic identification of a Novel Hot-Spring Cyanobacterium Ocullathermofonsia sinensis gen nov. sp. nov. and Genomic Insights on its Adaptations to the Thermal Habitat.</title>
        <authorList>
            <person name="Daroch M."/>
            <person name="Tang J."/>
            <person name="Jiang Y."/>
        </authorList>
    </citation>
    <scope>NUCLEOTIDE SEQUENCE</scope>
    <source>
        <strain evidence="2">PKUAC-SCTA174</strain>
    </source>
</reference>
<protein>
    <submittedName>
        <fullName evidence="2">Metallopeptidase TldD-related protein</fullName>
    </submittedName>
</protein>
<gene>
    <name evidence="2" type="ORF">OXH18_00425</name>
</gene>
<feature type="domain" description="Metalloprotease TldD/E C-terminal" evidence="1">
    <location>
        <begin position="221"/>
        <end position="442"/>
    </location>
</feature>
<organism evidence="2 3">
    <name type="scientific">Thermocoleostomius sinensis A174</name>
    <dbReference type="NCBI Taxonomy" id="2016057"/>
    <lineage>
        <taxon>Bacteria</taxon>
        <taxon>Bacillati</taxon>
        <taxon>Cyanobacteriota</taxon>
        <taxon>Cyanophyceae</taxon>
        <taxon>Oculatellales</taxon>
        <taxon>Oculatellaceae</taxon>
        <taxon>Thermocoleostomius</taxon>
    </lineage>
</organism>
<dbReference type="Pfam" id="PF19289">
    <property type="entry name" value="PmbA_TldD_3rd"/>
    <property type="match status" value="1"/>
</dbReference>
<dbReference type="AlphaFoldDB" id="A0A9E8ZC90"/>
<dbReference type="PANTHER" id="PTHR43666">
    <property type="entry name" value="TLDD PROTEIN"/>
    <property type="match status" value="1"/>
</dbReference>
<evidence type="ECO:0000259" key="1">
    <source>
        <dbReference type="Pfam" id="PF19289"/>
    </source>
</evidence>
<dbReference type="InterPro" id="IPR036059">
    <property type="entry name" value="TldD/PmbA_sf"/>
</dbReference>
<sequence length="445" mass="49521">MERSNLEAIFNRLVAALLNELQPDEHLKIGLIGEQSQFTRFNHAKVRQTGCVNDAQLELTLMHNQRHAFWHLPVTGDWETDWQQARSVLLDLRQDVPQLPEDPYLVLPTGNAKSHEVYSGALLPAESAVDAILPTVAELDFTGIYAAGSLVRAYADSAGQQHWFATETFTLDYSLFTAEGQAVKGTFAGSEWDQTAYTEKLRDSKHQLAQLARSPKSIPRGTYRTYLAPAAVSELLQMFSWGGVSEAAMQQGASALRLLQQGEKQFSPLFYLTENFQRGLVPRFNNWGEIAPSELPIIQAGQLVNTLVNSRTAKEYGKIANGANGRESLRSPEIAPGDLSATAVLPRLETGLYVSNLHYLNWSDRPTGRVTGMTRYACFWVEDGTIVAPIENLRFDESLYRCFGENLLAFTDTQEFIAEVGTYDNRSVGGSWVPGALIEEFTYTL</sequence>
<dbReference type="KEGG" id="tsin:OXH18_00425"/>
<dbReference type="PANTHER" id="PTHR43666:SF1">
    <property type="entry name" value="CONSERVED PROTEIN"/>
    <property type="match status" value="1"/>
</dbReference>
<evidence type="ECO:0000313" key="2">
    <source>
        <dbReference type="EMBL" id="WAL60493.1"/>
    </source>
</evidence>
<dbReference type="GO" id="GO:0008237">
    <property type="term" value="F:metallopeptidase activity"/>
    <property type="evidence" value="ECO:0007669"/>
    <property type="project" value="InterPro"/>
</dbReference>